<accession>A0A1G6GJK6</accession>
<dbReference type="SUPFAM" id="SSF101473">
    <property type="entry name" value="DhaL-like"/>
    <property type="match status" value="1"/>
</dbReference>
<dbReference type="InterPro" id="IPR004007">
    <property type="entry name" value="DhaL_dom"/>
</dbReference>
<dbReference type="Proteomes" id="UP000199086">
    <property type="component" value="Unassembled WGS sequence"/>
</dbReference>
<feature type="domain" description="DhaL" evidence="3">
    <location>
        <begin position="19"/>
        <end position="219"/>
    </location>
</feature>
<dbReference type="NCBIfam" id="TIGR02365">
    <property type="entry name" value="dha_L_ycgS"/>
    <property type="match status" value="1"/>
</dbReference>
<evidence type="ECO:0000313" key="5">
    <source>
        <dbReference type="Proteomes" id="UP000199086"/>
    </source>
</evidence>
<evidence type="ECO:0000313" key="4">
    <source>
        <dbReference type="EMBL" id="SDB82023.1"/>
    </source>
</evidence>
<evidence type="ECO:0000259" key="3">
    <source>
        <dbReference type="PROSITE" id="PS51480"/>
    </source>
</evidence>
<protein>
    <submittedName>
        <fullName evidence="4">Dihydroxyacetone kinase DhaL subunit</fullName>
    </submittedName>
</protein>
<evidence type="ECO:0000256" key="2">
    <source>
        <dbReference type="ARBA" id="ARBA00022777"/>
    </source>
</evidence>
<sequence length="219" mass="22226">MMSAVPDPVAGTPATLGVPDLTTWLRRYAAEIVAHEQELTDLDAAIGDGDHGANMTRGMTAVVAVLDQTPFETLDALAKKVGMTLVSSVGGASGPLYGTFWLRFAKPLSGLARTDAATLGLALRAGVEGIQQRGKAEGGDKTMLDAFLPALAAYDAAVDAGAEPTAALRDAATAGRAGCAATVTMVARKGRASYLGERSAGHQDPGATSAALLLECAVS</sequence>
<dbReference type="PANTHER" id="PTHR28629:SF4">
    <property type="entry name" value="TRIOKINASE_FMN CYCLASE"/>
    <property type="match status" value="1"/>
</dbReference>
<dbReference type="InterPro" id="IPR036117">
    <property type="entry name" value="DhaL_dom_sf"/>
</dbReference>
<dbReference type="Gene3D" id="1.25.40.340">
    <property type="match status" value="1"/>
</dbReference>
<dbReference type="PROSITE" id="PS51480">
    <property type="entry name" value="DHAL"/>
    <property type="match status" value="1"/>
</dbReference>
<name>A0A1G6GJK6_9ACTN</name>
<keyword evidence="2 4" id="KW-0418">Kinase</keyword>
<dbReference type="GO" id="GO:0005829">
    <property type="term" value="C:cytosol"/>
    <property type="evidence" value="ECO:0007669"/>
    <property type="project" value="TreeGrafter"/>
</dbReference>
<dbReference type="GO" id="GO:0004371">
    <property type="term" value="F:glycerone kinase activity"/>
    <property type="evidence" value="ECO:0007669"/>
    <property type="project" value="InterPro"/>
</dbReference>
<keyword evidence="1" id="KW-0808">Transferase</keyword>
<dbReference type="FunFam" id="1.25.40.340:FF:000002">
    <property type="entry name" value="Dihydroxyacetone kinase, L subunit"/>
    <property type="match status" value="1"/>
</dbReference>
<dbReference type="SMART" id="SM01120">
    <property type="entry name" value="Dak2"/>
    <property type="match status" value="1"/>
</dbReference>
<dbReference type="STRING" id="1577474.GA0111570_103384"/>
<dbReference type="InterPro" id="IPR050861">
    <property type="entry name" value="Dihydroxyacetone_Kinase"/>
</dbReference>
<dbReference type="GO" id="GO:0019563">
    <property type="term" value="P:glycerol catabolic process"/>
    <property type="evidence" value="ECO:0007669"/>
    <property type="project" value="TreeGrafter"/>
</dbReference>
<keyword evidence="5" id="KW-1185">Reference proteome</keyword>
<evidence type="ECO:0000256" key="1">
    <source>
        <dbReference type="ARBA" id="ARBA00022679"/>
    </source>
</evidence>
<dbReference type="InterPro" id="IPR012737">
    <property type="entry name" value="DhaK_L_YcgS"/>
</dbReference>
<gene>
    <name evidence="4" type="ORF">GA0111570_103384</name>
</gene>
<dbReference type="AlphaFoldDB" id="A0A1G6GJK6"/>
<dbReference type="PANTHER" id="PTHR28629">
    <property type="entry name" value="TRIOKINASE/FMN CYCLASE"/>
    <property type="match status" value="1"/>
</dbReference>
<dbReference type="EMBL" id="FMYF01000003">
    <property type="protein sequence ID" value="SDB82023.1"/>
    <property type="molecule type" value="Genomic_DNA"/>
</dbReference>
<reference evidence="4 5" key="1">
    <citation type="submission" date="2016-06" db="EMBL/GenBank/DDBJ databases">
        <authorList>
            <person name="Olsen C.W."/>
            <person name="Carey S."/>
            <person name="Hinshaw L."/>
            <person name="Karasin A.I."/>
        </authorList>
    </citation>
    <scope>NUCLEOTIDE SEQUENCE [LARGE SCALE GENOMIC DNA]</scope>
    <source>
        <strain evidence="4 5">LZ-22</strain>
    </source>
</reference>
<dbReference type="Pfam" id="PF02734">
    <property type="entry name" value="Dak2"/>
    <property type="match status" value="1"/>
</dbReference>
<organism evidence="4 5">
    <name type="scientific">Raineyella antarctica</name>
    <dbReference type="NCBI Taxonomy" id="1577474"/>
    <lineage>
        <taxon>Bacteria</taxon>
        <taxon>Bacillati</taxon>
        <taxon>Actinomycetota</taxon>
        <taxon>Actinomycetes</taxon>
        <taxon>Propionibacteriales</taxon>
        <taxon>Propionibacteriaceae</taxon>
        <taxon>Raineyella</taxon>
    </lineage>
</organism>
<proteinExistence type="predicted"/>